<dbReference type="InterPro" id="IPR010696">
    <property type="entry name" value="DUF1272"/>
</dbReference>
<reference evidence="2 3" key="1">
    <citation type="submission" date="2018-07" db="EMBL/GenBank/DDBJ databases">
        <title>Modular assembly of carbohydrate-degrading microbial communities in the ocean.</title>
        <authorList>
            <person name="Enke T.N."/>
            <person name="Datta M.S."/>
            <person name="Schwartzman J.A."/>
            <person name="Cermak N."/>
            <person name="Schmitz D.A."/>
            <person name="Barrere J."/>
            <person name="Cordero O.X."/>
        </authorList>
    </citation>
    <scope>NUCLEOTIDE SEQUENCE [LARGE SCALE GENOMIC DNA]</scope>
    <source>
        <strain evidence="2 3">C3M10</strain>
    </source>
</reference>
<protein>
    <submittedName>
        <fullName evidence="2">DUF1272 domain-containing protein</fullName>
    </submittedName>
</protein>
<feature type="compositionally biased region" description="Basic and acidic residues" evidence="1">
    <location>
        <begin position="82"/>
        <end position="102"/>
    </location>
</feature>
<sequence length="102" mass="11284">MLTLHPNCEICDADLPPETDQARICTYECTYCASCAEAVLKGVCPNCGGNIVPRPIRPKGAWRSGTGLENHPASTTRRHNKYSVEDRKALSDKLKDRPAQDR</sequence>
<feature type="region of interest" description="Disordered" evidence="1">
    <location>
        <begin position="57"/>
        <end position="102"/>
    </location>
</feature>
<evidence type="ECO:0000256" key="1">
    <source>
        <dbReference type="SAM" id="MobiDB-lite"/>
    </source>
</evidence>
<dbReference type="OrthoDB" id="9808883at2"/>
<evidence type="ECO:0000313" key="2">
    <source>
        <dbReference type="EMBL" id="RBW49588.1"/>
    </source>
</evidence>
<name>A0A366WHQ0_9RHOB</name>
<accession>A0A366WHQ0</accession>
<organism evidence="2 3">
    <name type="scientific">Phaeobacter gallaeciensis</name>
    <dbReference type="NCBI Taxonomy" id="60890"/>
    <lineage>
        <taxon>Bacteria</taxon>
        <taxon>Pseudomonadati</taxon>
        <taxon>Pseudomonadota</taxon>
        <taxon>Alphaproteobacteria</taxon>
        <taxon>Rhodobacterales</taxon>
        <taxon>Roseobacteraceae</taxon>
        <taxon>Phaeobacter</taxon>
    </lineage>
</organism>
<evidence type="ECO:0000313" key="3">
    <source>
        <dbReference type="Proteomes" id="UP000252706"/>
    </source>
</evidence>
<dbReference type="AlphaFoldDB" id="A0A366WHQ0"/>
<dbReference type="EMBL" id="QOCE01000054">
    <property type="protein sequence ID" value="RBW49588.1"/>
    <property type="molecule type" value="Genomic_DNA"/>
</dbReference>
<gene>
    <name evidence="2" type="ORF">DS909_22710</name>
</gene>
<proteinExistence type="predicted"/>
<dbReference type="Pfam" id="PF06906">
    <property type="entry name" value="DUF1272"/>
    <property type="match status" value="1"/>
</dbReference>
<dbReference type="RefSeq" id="WP_113825960.1">
    <property type="nucleotide sequence ID" value="NZ_QOCE01000054.1"/>
</dbReference>
<comment type="caution">
    <text evidence="2">The sequence shown here is derived from an EMBL/GenBank/DDBJ whole genome shotgun (WGS) entry which is preliminary data.</text>
</comment>
<dbReference type="Proteomes" id="UP000252706">
    <property type="component" value="Unassembled WGS sequence"/>
</dbReference>